<organism evidence="2 3">
    <name type="scientific">Floridaenema fluviatile BLCC-F154</name>
    <dbReference type="NCBI Taxonomy" id="3153640"/>
    <lineage>
        <taxon>Bacteria</taxon>
        <taxon>Bacillati</taxon>
        <taxon>Cyanobacteriota</taxon>
        <taxon>Cyanophyceae</taxon>
        <taxon>Oscillatoriophycideae</taxon>
        <taxon>Aerosakkonematales</taxon>
        <taxon>Aerosakkonemataceae</taxon>
        <taxon>Floridanema</taxon>
        <taxon>Floridanema fluviatile</taxon>
    </lineage>
</organism>
<dbReference type="SUPFAM" id="SSF53955">
    <property type="entry name" value="Lysozyme-like"/>
    <property type="match status" value="1"/>
</dbReference>
<accession>A0ABV4YG17</accession>
<evidence type="ECO:0000256" key="1">
    <source>
        <dbReference type="SAM" id="MobiDB-lite"/>
    </source>
</evidence>
<protein>
    <submittedName>
        <fullName evidence="2">Uncharacterized protein</fullName>
    </submittedName>
</protein>
<evidence type="ECO:0000313" key="3">
    <source>
        <dbReference type="Proteomes" id="UP001576776"/>
    </source>
</evidence>
<sequence>MSEENLQNPEIESPWKSWLLTALTGLIGTALGAILQGYSTLQLERQKFEFTLIQKTLEAPTQDQAAKQLIFLVNSGVIISLDSEKLKKIAQTDPTQLPVLVPDTDTSRETFFNNYAKELGYLSPQGKAALTQIFNFLGKDKDIRNIRHIAYILATIKYKTNNTYIPGIESEELGKQYENREDLGNDKPGDGSRYRGRGYIHITGKENYTKMSKVLNFQGTDNDLVQHPDKAADPQIAYRILMYNLNTGYFTGRKLSEFITDNNVDYLNARQVIDRKFDRATEIANNAQKFEMILRESLPKKTN</sequence>
<name>A0ABV4YG17_9CYAN</name>
<dbReference type="InterPro" id="IPR023346">
    <property type="entry name" value="Lysozyme-like_dom_sf"/>
</dbReference>
<dbReference type="RefSeq" id="WP_413259110.1">
    <property type="nucleotide sequence ID" value="NZ_JBHFNS010000077.1"/>
</dbReference>
<proteinExistence type="predicted"/>
<reference evidence="2 3" key="1">
    <citation type="submission" date="2024-09" db="EMBL/GenBank/DDBJ databases">
        <title>Floridaenema gen nov. (Aerosakkonemataceae, Aerosakkonematales ord. nov., Cyanobacteria) from benthic tropical and subtropical fresh waters, with the description of four new species.</title>
        <authorList>
            <person name="Moretto J.A."/>
            <person name="Berthold D.E."/>
            <person name="Lefler F.W."/>
            <person name="Huang I.-S."/>
            <person name="Laughinghouse H. IV."/>
        </authorList>
    </citation>
    <scope>NUCLEOTIDE SEQUENCE [LARGE SCALE GENOMIC DNA]</scope>
    <source>
        <strain evidence="2 3">BLCC-F154</strain>
    </source>
</reference>
<dbReference type="Proteomes" id="UP001576776">
    <property type="component" value="Unassembled WGS sequence"/>
</dbReference>
<comment type="caution">
    <text evidence="2">The sequence shown here is derived from an EMBL/GenBank/DDBJ whole genome shotgun (WGS) entry which is preliminary data.</text>
</comment>
<gene>
    <name evidence="2" type="ORF">ACE1B6_20435</name>
</gene>
<dbReference type="Gene3D" id="1.10.530.10">
    <property type="match status" value="1"/>
</dbReference>
<feature type="compositionally biased region" description="Basic and acidic residues" evidence="1">
    <location>
        <begin position="176"/>
        <end position="193"/>
    </location>
</feature>
<feature type="region of interest" description="Disordered" evidence="1">
    <location>
        <begin position="176"/>
        <end position="196"/>
    </location>
</feature>
<dbReference type="EMBL" id="JBHFNS010000077">
    <property type="protein sequence ID" value="MFB2937623.1"/>
    <property type="molecule type" value="Genomic_DNA"/>
</dbReference>
<keyword evidence="3" id="KW-1185">Reference proteome</keyword>
<evidence type="ECO:0000313" key="2">
    <source>
        <dbReference type="EMBL" id="MFB2937623.1"/>
    </source>
</evidence>